<keyword evidence="2" id="KW-0805">Transcription regulation</keyword>
<feature type="region of interest" description="Disordered" evidence="6">
    <location>
        <begin position="547"/>
        <end position="576"/>
    </location>
</feature>
<dbReference type="InterPro" id="IPR003340">
    <property type="entry name" value="B3_DNA-bd"/>
</dbReference>
<dbReference type="SUPFAM" id="SSF101936">
    <property type="entry name" value="DNA-binding pseudobarrel domain"/>
    <property type="match status" value="1"/>
</dbReference>
<evidence type="ECO:0000313" key="8">
    <source>
        <dbReference type="EMBL" id="KAK1613086.1"/>
    </source>
</evidence>
<dbReference type="InterPro" id="IPR015300">
    <property type="entry name" value="DNA-bd_pseudobarrel_sf"/>
</dbReference>
<name>A0AAD8VPN1_LOLMU</name>
<dbReference type="CDD" id="cd10017">
    <property type="entry name" value="B3_DNA"/>
    <property type="match status" value="1"/>
</dbReference>
<keyword evidence="9" id="KW-1185">Reference proteome</keyword>
<evidence type="ECO:0000256" key="3">
    <source>
        <dbReference type="ARBA" id="ARBA00023125"/>
    </source>
</evidence>
<protein>
    <recommendedName>
        <fullName evidence="7">TF-B3 domain-containing protein</fullName>
    </recommendedName>
</protein>
<dbReference type="PROSITE" id="PS50863">
    <property type="entry name" value="B3"/>
    <property type="match status" value="1"/>
</dbReference>
<gene>
    <name evidence="8" type="ORF">QYE76_036759</name>
</gene>
<proteinExistence type="predicted"/>
<reference evidence="8" key="1">
    <citation type="submission" date="2023-07" db="EMBL/GenBank/DDBJ databases">
        <title>A chromosome-level genome assembly of Lolium multiflorum.</title>
        <authorList>
            <person name="Chen Y."/>
            <person name="Copetti D."/>
            <person name="Kolliker R."/>
            <person name="Studer B."/>
        </authorList>
    </citation>
    <scope>NUCLEOTIDE SEQUENCE</scope>
    <source>
        <strain evidence="8">02402/16</strain>
        <tissue evidence="8">Leaf</tissue>
    </source>
</reference>
<dbReference type="AlphaFoldDB" id="A0AAD8VPN1"/>
<sequence length="619" mass="67300">MNPLRQVPEAISRIPEMGSAARRLRKVFRIVALGTGGFATEALSRRKGRSGARGAQMTGWRGQAAAPVVPRWRRNPRCCAALHSFTNNLHVAFISYWFDKPWFLTEGKLAAVLIIPSSWGSQRTCALPSQGSCFHYTPALGWASTGLGQHRESVCILRVAIARRLSTSSSLLHTWPSVVSTEYNKGAFGSCSPLVRMGKQISPIWMAGPSRVVALTGSQSILGTGPGGTPGMAVSPGPGPLWPESCTRGEGRRRRRILSGTRAIISLTAPLSYLSLVTAVSPPPNCHITRRFPSRRPIRRTDAGRSTATGGGDVGDQDLDIGRNLLRSPHRHLVFARDLELILCRKNGGKSLSFSPSYSFCSNMPFLGISDNMHIRSARVSVRIAVGLMFCKTKKIKLGSPAEVPGEGPTKKRRGRPAKVGHFHDEPGLDHFLKIIFKPTFGRLIIPRAFVKWFGDIPSNIIVTTNTGCNWRMTTRREGDDAFIDQGWSAFAIANQLKVGQFVTFRRVSSLEYRVVIFDHTCTEVVTRCPYHGDDTRREMNHIATGTAPSLDGELLPHGSSSGDEDGGGDGSGVDGEAFRGHFPVRQAANRDSCPDLGFAMAAALTFLTVASSVGVFRS</sequence>
<dbReference type="GO" id="GO:0005634">
    <property type="term" value="C:nucleus"/>
    <property type="evidence" value="ECO:0007669"/>
    <property type="project" value="UniProtKB-SubCell"/>
</dbReference>
<evidence type="ECO:0000256" key="4">
    <source>
        <dbReference type="ARBA" id="ARBA00023163"/>
    </source>
</evidence>
<keyword evidence="5" id="KW-0539">Nucleus</keyword>
<dbReference type="PANTHER" id="PTHR31920:SF135">
    <property type="entry name" value="B3 DOMAIN-CONTAINING PROTEIN OS03G0621600-RELATED"/>
    <property type="match status" value="1"/>
</dbReference>
<feature type="domain" description="TF-B3" evidence="7">
    <location>
        <begin position="429"/>
        <end position="521"/>
    </location>
</feature>
<evidence type="ECO:0000256" key="6">
    <source>
        <dbReference type="SAM" id="MobiDB-lite"/>
    </source>
</evidence>
<dbReference type="Pfam" id="PF02362">
    <property type="entry name" value="B3"/>
    <property type="match status" value="1"/>
</dbReference>
<dbReference type="Gene3D" id="2.40.330.10">
    <property type="entry name" value="DNA-binding pseudobarrel domain"/>
    <property type="match status" value="1"/>
</dbReference>
<accession>A0AAD8VPN1</accession>
<comment type="subcellular location">
    <subcellularLocation>
        <location evidence="1">Nucleus</location>
    </subcellularLocation>
</comment>
<evidence type="ECO:0000259" key="7">
    <source>
        <dbReference type="PROSITE" id="PS50863"/>
    </source>
</evidence>
<dbReference type="Proteomes" id="UP001231189">
    <property type="component" value="Unassembled WGS sequence"/>
</dbReference>
<dbReference type="SMART" id="SM01019">
    <property type="entry name" value="B3"/>
    <property type="match status" value="1"/>
</dbReference>
<evidence type="ECO:0000256" key="1">
    <source>
        <dbReference type="ARBA" id="ARBA00004123"/>
    </source>
</evidence>
<dbReference type="PANTHER" id="PTHR31920">
    <property type="entry name" value="B3 DOMAIN-CONTAINING"/>
    <property type="match status" value="1"/>
</dbReference>
<evidence type="ECO:0000313" key="9">
    <source>
        <dbReference type="Proteomes" id="UP001231189"/>
    </source>
</evidence>
<evidence type="ECO:0000256" key="5">
    <source>
        <dbReference type="ARBA" id="ARBA00023242"/>
    </source>
</evidence>
<comment type="caution">
    <text evidence="8">The sequence shown here is derived from an EMBL/GenBank/DDBJ whole genome shotgun (WGS) entry which is preliminary data.</text>
</comment>
<organism evidence="8 9">
    <name type="scientific">Lolium multiflorum</name>
    <name type="common">Italian ryegrass</name>
    <name type="synonym">Lolium perenne subsp. multiflorum</name>
    <dbReference type="NCBI Taxonomy" id="4521"/>
    <lineage>
        <taxon>Eukaryota</taxon>
        <taxon>Viridiplantae</taxon>
        <taxon>Streptophyta</taxon>
        <taxon>Embryophyta</taxon>
        <taxon>Tracheophyta</taxon>
        <taxon>Spermatophyta</taxon>
        <taxon>Magnoliopsida</taxon>
        <taxon>Liliopsida</taxon>
        <taxon>Poales</taxon>
        <taxon>Poaceae</taxon>
        <taxon>BOP clade</taxon>
        <taxon>Pooideae</taxon>
        <taxon>Poodae</taxon>
        <taxon>Poeae</taxon>
        <taxon>Poeae Chloroplast Group 2 (Poeae type)</taxon>
        <taxon>Loliodinae</taxon>
        <taxon>Loliinae</taxon>
        <taxon>Lolium</taxon>
    </lineage>
</organism>
<dbReference type="EMBL" id="JAUUTY010000007">
    <property type="protein sequence ID" value="KAK1613086.1"/>
    <property type="molecule type" value="Genomic_DNA"/>
</dbReference>
<keyword evidence="4" id="KW-0804">Transcription</keyword>
<keyword evidence="3" id="KW-0238">DNA-binding</keyword>
<evidence type="ECO:0000256" key="2">
    <source>
        <dbReference type="ARBA" id="ARBA00023015"/>
    </source>
</evidence>
<dbReference type="InterPro" id="IPR050655">
    <property type="entry name" value="Plant_B3_domain"/>
</dbReference>
<dbReference type="GO" id="GO:0003677">
    <property type="term" value="F:DNA binding"/>
    <property type="evidence" value="ECO:0007669"/>
    <property type="project" value="UniProtKB-KW"/>
</dbReference>